<keyword evidence="3" id="KW-1185">Reference proteome</keyword>
<proteinExistence type="predicted"/>
<gene>
    <name evidence="2" type="ORF">C2E21_9387</name>
</gene>
<feature type="region of interest" description="Disordered" evidence="1">
    <location>
        <begin position="1"/>
        <end position="40"/>
    </location>
</feature>
<dbReference type="EMBL" id="LHPG02000027">
    <property type="protein sequence ID" value="PRW05891.1"/>
    <property type="molecule type" value="Genomic_DNA"/>
</dbReference>
<protein>
    <submittedName>
        <fullName evidence="2">Methionine-S-sulfoxide reductase</fullName>
    </submittedName>
</protein>
<feature type="compositionally biased region" description="Basic and acidic residues" evidence="1">
    <location>
        <begin position="26"/>
        <end position="40"/>
    </location>
</feature>
<accession>A0A2P6TBG7</accession>
<evidence type="ECO:0000313" key="2">
    <source>
        <dbReference type="EMBL" id="PRW05891.1"/>
    </source>
</evidence>
<dbReference type="AlphaFoldDB" id="A0A2P6TBG7"/>
<sequence>MRPAAPVAAAAGGGGAQQGQEQQGLHPEHPDYNKRMEDAQQRAEVAAAHFRDNPEVLERVDAVIESVPPSGATYTLRLLAHAQDQRQAAQENKEELNEEFFATLRTLLQSEAFKQATNASAPGNTRVLAAGVLSVFDGAWRAALEARQ</sequence>
<dbReference type="OrthoDB" id="10313992at2759"/>
<evidence type="ECO:0000313" key="3">
    <source>
        <dbReference type="Proteomes" id="UP000239899"/>
    </source>
</evidence>
<name>A0A2P6TBG7_CHLSO</name>
<comment type="caution">
    <text evidence="2">The sequence shown here is derived from an EMBL/GenBank/DDBJ whole genome shotgun (WGS) entry which is preliminary data.</text>
</comment>
<dbReference type="Proteomes" id="UP000239899">
    <property type="component" value="Unassembled WGS sequence"/>
</dbReference>
<evidence type="ECO:0000256" key="1">
    <source>
        <dbReference type="SAM" id="MobiDB-lite"/>
    </source>
</evidence>
<organism evidence="2 3">
    <name type="scientific">Chlorella sorokiniana</name>
    <name type="common">Freshwater green alga</name>
    <dbReference type="NCBI Taxonomy" id="3076"/>
    <lineage>
        <taxon>Eukaryota</taxon>
        <taxon>Viridiplantae</taxon>
        <taxon>Chlorophyta</taxon>
        <taxon>core chlorophytes</taxon>
        <taxon>Trebouxiophyceae</taxon>
        <taxon>Chlorellales</taxon>
        <taxon>Chlorellaceae</taxon>
        <taxon>Chlorella clade</taxon>
        <taxon>Chlorella</taxon>
    </lineage>
</organism>
<reference evidence="2 3" key="1">
    <citation type="journal article" date="2018" name="Plant J.">
        <title>Genome sequences of Chlorella sorokiniana UTEX 1602 and Micractinium conductrix SAG 241.80: implications to maltose excretion by a green alga.</title>
        <authorList>
            <person name="Arriola M.B."/>
            <person name="Velmurugan N."/>
            <person name="Zhang Y."/>
            <person name="Plunkett M.H."/>
            <person name="Hondzo H."/>
            <person name="Barney B.M."/>
        </authorList>
    </citation>
    <scope>NUCLEOTIDE SEQUENCE [LARGE SCALE GENOMIC DNA]</scope>
    <source>
        <strain evidence="3">UTEX 1602</strain>
    </source>
</reference>